<keyword evidence="3" id="KW-0472">Membrane</keyword>
<feature type="domain" description="Methyl-accepting transducer" evidence="4">
    <location>
        <begin position="177"/>
        <end position="416"/>
    </location>
</feature>
<evidence type="ECO:0000259" key="4">
    <source>
        <dbReference type="PROSITE" id="PS50111"/>
    </source>
</evidence>
<evidence type="ECO:0000256" key="1">
    <source>
        <dbReference type="ARBA" id="ARBA00023224"/>
    </source>
</evidence>
<dbReference type="PANTHER" id="PTHR32089">
    <property type="entry name" value="METHYL-ACCEPTING CHEMOTAXIS PROTEIN MCPB"/>
    <property type="match status" value="1"/>
</dbReference>
<accession>A0A975NBQ8</accession>
<dbReference type="InterPro" id="IPR004089">
    <property type="entry name" value="MCPsignal_dom"/>
</dbReference>
<dbReference type="Pfam" id="PF00015">
    <property type="entry name" value="MCPsignal"/>
    <property type="match status" value="1"/>
</dbReference>
<keyword evidence="3" id="KW-1133">Transmembrane helix</keyword>
<dbReference type="Proteomes" id="UP000680839">
    <property type="component" value="Chromosome"/>
</dbReference>
<evidence type="ECO:0000313" key="6">
    <source>
        <dbReference type="Proteomes" id="UP000680839"/>
    </source>
</evidence>
<dbReference type="EMBL" id="CP076134">
    <property type="protein sequence ID" value="QWG12157.1"/>
    <property type="molecule type" value="Genomic_DNA"/>
</dbReference>
<keyword evidence="3" id="KW-0812">Transmembrane</keyword>
<dbReference type="SUPFAM" id="SSF58104">
    <property type="entry name" value="Methyl-accepting chemotaxis protein (MCP) signaling domain"/>
    <property type="match status" value="1"/>
</dbReference>
<dbReference type="PANTHER" id="PTHR32089:SF112">
    <property type="entry name" value="LYSOZYME-LIKE PROTEIN-RELATED"/>
    <property type="match status" value="1"/>
</dbReference>
<dbReference type="RefSeq" id="WP_215620998.1">
    <property type="nucleotide sequence ID" value="NZ_CP076134.1"/>
</dbReference>
<sequence>MKNLYSLSKALLSIAVAICGSVVASALHLSGYLAAALGVQAIAMAALGLAMFWIVRTVRLTRQAKEVCERIAAGDFEARILSIPENDGMAELLGLVNDMIDGCDAFVREATAAMDAVHHNRYFRRILPGGLHGALLQGANTINSATVSIEARIRQFERQTAELEGSVSSIVSALDDGAAAMGGTAGDLRTGASTTRERITSIAAASEQAASNMQSVASATAGLSSNARDVGADIQRSVEIAGRAGERVADAAGSVDVLKDVAARISEVVKSINAIASQTNLLALNATIEAARAGDAGRGFAVVAHEVKALATQTANFTAEIEAQVGQVQSAADRVGVSITEIGSVIAEVNDITGKVAGTSEAQAHATADIARNIDSAFAVVGEIAANIQALAQIAASTEQLATSTTAASGNLSSQSGLLTQEIRTYLDHARGTLVDQTGSRAA</sequence>
<evidence type="ECO:0000313" key="5">
    <source>
        <dbReference type="EMBL" id="QWG12157.1"/>
    </source>
</evidence>
<gene>
    <name evidence="5" type="ORF">KMZ29_20915</name>
</gene>
<dbReference type="AlphaFoldDB" id="A0A975NBQ8"/>
<dbReference type="PROSITE" id="PS50111">
    <property type="entry name" value="CHEMOTAXIS_TRANSDUC_2"/>
    <property type="match status" value="1"/>
</dbReference>
<organism evidence="5 6">
    <name type="scientific">Bradyrhizobium sediminis</name>
    <dbReference type="NCBI Taxonomy" id="2840469"/>
    <lineage>
        <taxon>Bacteria</taxon>
        <taxon>Pseudomonadati</taxon>
        <taxon>Pseudomonadota</taxon>
        <taxon>Alphaproteobacteria</taxon>
        <taxon>Hyphomicrobiales</taxon>
        <taxon>Nitrobacteraceae</taxon>
        <taxon>Bradyrhizobium</taxon>
    </lineage>
</organism>
<name>A0A975NBQ8_9BRAD</name>
<dbReference type="GO" id="GO:0007165">
    <property type="term" value="P:signal transduction"/>
    <property type="evidence" value="ECO:0007669"/>
    <property type="project" value="UniProtKB-KW"/>
</dbReference>
<proteinExistence type="predicted"/>
<reference evidence="5" key="1">
    <citation type="submission" date="2021-06" db="EMBL/GenBank/DDBJ databases">
        <title>Bradyrhizobium sp. S2-20-1 Genome sequencing.</title>
        <authorList>
            <person name="Jin L."/>
        </authorList>
    </citation>
    <scope>NUCLEOTIDE SEQUENCE</scope>
    <source>
        <strain evidence="5">S2-20-1</strain>
    </source>
</reference>
<dbReference type="GO" id="GO:0016020">
    <property type="term" value="C:membrane"/>
    <property type="evidence" value="ECO:0007669"/>
    <property type="project" value="InterPro"/>
</dbReference>
<evidence type="ECO:0000256" key="3">
    <source>
        <dbReference type="SAM" id="Phobius"/>
    </source>
</evidence>
<dbReference type="SMART" id="SM00283">
    <property type="entry name" value="MA"/>
    <property type="match status" value="1"/>
</dbReference>
<evidence type="ECO:0000256" key="2">
    <source>
        <dbReference type="PROSITE-ProRule" id="PRU00284"/>
    </source>
</evidence>
<keyword evidence="1 2" id="KW-0807">Transducer</keyword>
<protein>
    <submittedName>
        <fullName evidence="5">Chemotaxis protein</fullName>
    </submittedName>
</protein>
<feature type="transmembrane region" description="Helical" evidence="3">
    <location>
        <begin position="34"/>
        <end position="55"/>
    </location>
</feature>
<dbReference type="Gene3D" id="1.10.287.950">
    <property type="entry name" value="Methyl-accepting chemotaxis protein"/>
    <property type="match status" value="1"/>
</dbReference>